<protein>
    <recommendedName>
        <fullName evidence="1">RNase H type-1 domain-containing protein</fullName>
    </recommendedName>
</protein>
<dbReference type="InterPro" id="IPR036397">
    <property type="entry name" value="RNaseH_sf"/>
</dbReference>
<dbReference type="AlphaFoldDB" id="A0A151SPP6"/>
<sequence length="192" mass="21731">MVNRLSEFDIRYEARGPLKAQCLADFVAEFTPTLADDEQVWTLHIDGSYNIKGSGAGIILEGPNNVTIEQSLKFGFPVTNNQAEYEALLAGLRLARDIEAQKAKCNNDSKLVVEQLSGTYQTKDNLRQRYYHAVSQSTLFQRDPWGLNFHQVSKNNTRCFYTGSSQPLRLCPVFDQIDKISLSSTKTEVFFH</sequence>
<evidence type="ECO:0000313" key="2">
    <source>
        <dbReference type="EMBL" id="KYP56763.1"/>
    </source>
</evidence>
<evidence type="ECO:0000313" key="3">
    <source>
        <dbReference type="Proteomes" id="UP000075243"/>
    </source>
</evidence>
<proteinExistence type="predicted"/>
<dbReference type="Proteomes" id="UP000075243">
    <property type="component" value="Chromosome 11"/>
</dbReference>
<dbReference type="GO" id="GO:0003676">
    <property type="term" value="F:nucleic acid binding"/>
    <property type="evidence" value="ECO:0007669"/>
    <property type="project" value="InterPro"/>
</dbReference>
<name>A0A151SPP6_CAJCA</name>
<reference evidence="2 3" key="1">
    <citation type="journal article" date="2012" name="Nat. Biotechnol.">
        <title>Draft genome sequence of pigeonpea (Cajanus cajan), an orphan legume crop of resource-poor farmers.</title>
        <authorList>
            <person name="Varshney R.K."/>
            <person name="Chen W."/>
            <person name="Li Y."/>
            <person name="Bharti A.K."/>
            <person name="Saxena R.K."/>
            <person name="Schlueter J.A."/>
            <person name="Donoghue M.T."/>
            <person name="Azam S."/>
            <person name="Fan G."/>
            <person name="Whaley A.M."/>
            <person name="Farmer A.D."/>
            <person name="Sheridan J."/>
            <person name="Iwata A."/>
            <person name="Tuteja R."/>
            <person name="Penmetsa R.V."/>
            <person name="Wu W."/>
            <person name="Upadhyaya H.D."/>
            <person name="Yang S.P."/>
            <person name="Shah T."/>
            <person name="Saxena K.B."/>
            <person name="Michael T."/>
            <person name="McCombie W.R."/>
            <person name="Yang B."/>
            <person name="Zhang G."/>
            <person name="Yang H."/>
            <person name="Wang J."/>
            <person name="Spillane C."/>
            <person name="Cook D.R."/>
            <person name="May G.D."/>
            <person name="Xu X."/>
            <person name="Jackson S.A."/>
        </authorList>
    </citation>
    <scope>NUCLEOTIDE SEQUENCE [LARGE SCALE GENOMIC DNA]</scope>
    <source>
        <strain evidence="3">cv. Asha</strain>
    </source>
</reference>
<evidence type="ECO:0000259" key="1">
    <source>
        <dbReference type="Pfam" id="PF13456"/>
    </source>
</evidence>
<keyword evidence="3" id="KW-1185">Reference proteome</keyword>
<dbReference type="EMBL" id="CM003613">
    <property type="protein sequence ID" value="KYP56763.1"/>
    <property type="molecule type" value="Genomic_DNA"/>
</dbReference>
<dbReference type="Pfam" id="PF13456">
    <property type="entry name" value="RVT_3"/>
    <property type="match status" value="1"/>
</dbReference>
<gene>
    <name evidence="2" type="ORF">KK1_003010</name>
</gene>
<dbReference type="Gene3D" id="3.30.420.10">
    <property type="entry name" value="Ribonuclease H-like superfamily/Ribonuclease H"/>
    <property type="match status" value="1"/>
</dbReference>
<organism evidence="2 3">
    <name type="scientific">Cajanus cajan</name>
    <name type="common">Pigeon pea</name>
    <name type="synonym">Cajanus indicus</name>
    <dbReference type="NCBI Taxonomy" id="3821"/>
    <lineage>
        <taxon>Eukaryota</taxon>
        <taxon>Viridiplantae</taxon>
        <taxon>Streptophyta</taxon>
        <taxon>Embryophyta</taxon>
        <taxon>Tracheophyta</taxon>
        <taxon>Spermatophyta</taxon>
        <taxon>Magnoliopsida</taxon>
        <taxon>eudicotyledons</taxon>
        <taxon>Gunneridae</taxon>
        <taxon>Pentapetalae</taxon>
        <taxon>rosids</taxon>
        <taxon>fabids</taxon>
        <taxon>Fabales</taxon>
        <taxon>Fabaceae</taxon>
        <taxon>Papilionoideae</taxon>
        <taxon>50 kb inversion clade</taxon>
        <taxon>NPAAA clade</taxon>
        <taxon>indigoferoid/millettioid clade</taxon>
        <taxon>Phaseoleae</taxon>
        <taxon>Cajanus</taxon>
    </lineage>
</organism>
<dbReference type="PANTHER" id="PTHR48475">
    <property type="entry name" value="RIBONUCLEASE H"/>
    <property type="match status" value="1"/>
</dbReference>
<accession>A0A151SPP6</accession>
<dbReference type="InterPro" id="IPR002156">
    <property type="entry name" value="RNaseH_domain"/>
</dbReference>
<dbReference type="Gramene" id="C.cajan_02941.t">
    <property type="protein sequence ID" value="C.cajan_02941.t.cds1"/>
    <property type="gene ID" value="C.cajan_02941"/>
</dbReference>
<dbReference type="PANTHER" id="PTHR48475:SF2">
    <property type="entry name" value="RIBONUCLEASE H"/>
    <property type="match status" value="1"/>
</dbReference>
<dbReference type="GO" id="GO:0004523">
    <property type="term" value="F:RNA-DNA hybrid ribonuclease activity"/>
    <property type="evidence" value="ECO:0007669"/>
    <property type="project" value="InterPro"/>
</dbReference>
<dbReference type="SUPFAM" id="SSF53098">
    <property type="entry name" value="Ribonuclease H-like"/>
    <property type="match status" value="1"/>
</dbReference>
<feature type="domain" description="RNase H type-1" evidence="1">
    <location>
        <begin position="46"/>
        <end position="135"/>
    </location>
</feature>
<dbReference type="CDD" id="cd09279">
    <property type="entry name" value="RNase_HI_like"/>
    <property type="match status" value="1"/>
</dbReference>
<dbReference type="InterPro" id="IPR012337">
    <property type="entry name" value="RNaseH-like_sf"/>
</dbReference>